<dbReference type="InterPro" id="IPR047153">
    <property type="entry name" value="TRIM45/56/19-like"/>
</dbReference>
<dbReference type="PANTHER" id="PTHR25462">
    <property type="entry name" value="BONUS, ISOFORM C-RELATED"/>
    <property type="match status" value="1"/>
</dbReference>
<dbReference type="EMBL" id="JARBDR010000923">
    <property type="protein sequence ID" value="KAJ8297410.1"/>
    <property type="molecule type" value="Genomic_DNA"/>
</dbReference>
<keyword evidence="1" id="KW-0863">Zinc-finger</keyword>
<dbReference type="SUPFAM" id="SSF57845">
    <property type="entry name" value="B-box zinc-binding domain"/>
    <property type="match status" value="1"/>
</dbReference>
<evidence type="ECO:0000256" key="2">
    <source>
        <dbReference type="SAM" id="Coils"/>
    </source>
</evidence>
<evidence type="ECO:0000313" key="5">
    <source>
        <dbReference type="Proteomes" id="UP001217089"/>
    </source>
</evidence>
<evidence type="ECO:0000256" key="1">
    <source>
        <dbReference type="PROSITE-ProRule" id="PRU00024"/>
    </source>
</evidence>
<dbReference type="PANTHER" id="PTHR25462:SF296">
    <property type="entry name" value="MEIOTIC P26, ISOFORM F"/>
    <property type="match status" value="1"/>
</dbReference>
<feature type="domain" description="B box-type" evidence="3">
    <location>
        <begin position="11"/>
        <end position="53"/>
    </location>
</feature>
<reference evidence="4 5" key="1">
    <citation type="submission" date="2022-12" db="EMBL/GenBank/DDBJ databases">
        <title>Chromosome-level genome of Tegillarca granosa.</title>
        <authorList>
            <person name="Kim J."/>
        </authorList>
    </citation>
    <scope>NUCLEOTIDE SEQUENCE [LARGE SCALE GENOMIC DNA]</scope>
    <source>
        <strain evidence="4">Teg-2019</strain>
        <tissue evidence="4">Adductor muscle</tissue>
    </source>
</reference>
<dbReference type="Gene3D" id="3.30.160.60">
    <property type="entry name" value="Classic Zinc Finger"/>
    <property type="match status" value="1"/>
</dbReference>
<dbReference type="InterPro" id="IPR000315">
    <property type="entry name" value="Znf_B-box"/>
</dbReference>
<evidence type="ECO:0000259" key="3">
    <source>
        <dbReference type="PROSITE" id="PS50119"/>
    </source>
</evidence>
<comment type="caution">
    <text evidence="4">The sequence shown here is derived from an EMBL/GenBank/DDBJ whole genome shotgun (WGS) entry which is preliminary data.</text>
</comment>
<proteinExistence type="predicted"/>
<feature type="coiled-coil region" evidence="2">
    <location>
        <begin position="50"/>
        <end position="116"/>
    </location>
</feature>
<sequence>MAATSVHQQESSKITCQTHPKETIQMYCLMCILPICHTCIADKTHKHHDLDKFGNIAEKYKKKLEQLISKTKQDILDHQTSLQSIQNNIQDYTELANKTISDINKLREQIKAEADKVADDTIREVEQHKLKDVKSMKEEGDKVKKIISDNNKLLGSCEEKLHSDTETCVKDFGNISSYKKYKVTFFIKPLRPPIFVRVWDITESDRET</sequence>
<accession>A0ABQ9DWZ6</accession>
<dbReference type="SUPFAM" id="SSF58100">
    <property type="entry name" value="Bacterial hemolysins"/>
    <property type="match status" value="1"/>
</dbReference>
<organism evidence="4 5">
    <name type="scientific">Tegillarca granosa</name>
    <name type="common">Malaysian cockle</name>
    <name type="synonym">Anadara granosa</name>
    <dbReference type="NCBI Taxonomy" id="220873"/>
    <lineage>
        <taxon>Eukaryota</taxon>
        <taxon>Metazoa</taxon>
        <taxon>Spiralia</taxon>
        <taxon>Lophotrochozoa</taxon>
        <taxon>Mollusca</taxon>
        <taxon>Bivalvia</taxon>
        <taxon>Autobranchia</taxon>
        <taxon>Pteriomorphia</taxon>
        <taxon>Arcoida</taxon>
        <taxon>Arcoidea</taxon>
        <taxon>Arcidae</taxon>
        <taxon>Tegillarca</taxon>
    </lineage>
</organism>
<gene>
    <name evidence="4" type="ORF">KUTeg_023941</name>
</gene>
<keyword evidence="2" id="KW-0175">Coiled coil</keyword>
<keyword evidence="1" id="KW-0862">Zinc</keyword>
<dbReference type="Pfam" id="PF00643">
    <property type="entry name" value="zf-B_box"/>
    <property type="match status" value="1"/>
</dbReference>
<dbReference type="PROSITE" id="PS50119">
    <property type="entry name" value="ZF_BBOX"/>
    <property type="match status" value="1"/>
</dbReference>
<keyword evidence="5" id="KW-1185">Reference proteome</keyword>
<keyword evidence="1" id="KW-0479">Metal-binding</keyword>
<name>A0ABQ9DWZ6_TEGGR</name>
<dbReference type="Proteomes" id="UP001217089">
    <property type="component" value="Unassembled WGS sequence"/>
</dbReference>
<protein>
    <recommendedName>
        <fullName evidence="3">B box-type domain-containing protein</fullName>
    </recommendedName>
</protein>
<evidence type="ECO:0000313" key="4">
    <source>
        <dbReference type="EMBL" id="KAJ8297410.1"/>
    </source>
</evidence>